<reference evidence="1" key="1">
    <citation type="submission" date="2017-11" db="EMBL/GenBank/DDBJ databases">
        <authorList>
            <person name="Kajale S.C."/>
            <person name="Sharma A."/>
        </authorList>
    </citation>
    <scope>NUCLEOTIDE SEQUENCE</scope>
    <source>
        <strain evidence="1">LS1_42</strain>
    </source>
</reference>
<dbReference type="Proteomes" id="UP000766904">
    <property type="component" value="Unassembled WGS sequence"/>
</dbReference>
<dbReference type="AlphaFoldDB" id="A0A8J8Q5L5"/>
<proteinExistence type="predicted"/>
<name>A0A8J8Q5L5_9EURY</name>
<organism evidence="1 2">
    <name type="scientific">Natronococcus pandeyae</name>
    <dbReference type="NCBI Taxonomy" id="2055836"/>
    <lineage>
        <taxon>Archaea</taxon>
        <taxon>Methanobacteriati</taxon>
        <taxon>Methanobacteriota</taxon>
        <taxon>Stenosarchaea group</taxon>
        <taxon>Halobacteria</taxon>
        <taxon>Halobacteriales</taxon>
        <taxon>Natrialbaceae</taxon>
        <taxon>Natronococcus</taxon>
    </lineage>
</organism>
<dbReference type="RefSeq" id="WP_148856614.1">
    <property type="nucleotide sequence ID" value="NZ_PHNJ01000002.1"/>
</dbReference>
<protein>
    <submittedName>
        <fullName evidence="1">Uncharacterized protein</fullName>
    </submittedName>
</protein>
<evidence type="ECO:0000313" key="1">
    <source>
        <dbReference type="EMBL" id="TYL39482.1"/>
    </source>
</evidence>
<comment type="caution">
    <text evidence="1">The sequence shown here is derived from an EMBL/GenBank/DDBJ whole genome shotgun (WGS) entry which is preliminary data.</text>
</comment>
<evidence type="ECO:0000313" key="2">
    <source>
        <dbReference type="Proteomes" id="UP000766904"/>
    </source>
</evidence>
<accession>A0A8J8Q5L5</accession>
<keyword evidence="2" id="KW-1185">Reference proteome</keyword>
<dbReference type="OrthoDB" id="242268at2157"/>
<gene>
    <name evidence="1" type="ORF">CV102_04080</name>
</gene>
<dbReference type="EMBL" id="PHNJ01000002">
    <property type="protein sequence ID" value="TYL39482.1"/>
    <property type="molecule type" value="Genomic_DNA"/>
</dbReference>
<sequence length="112" mass="12531">MNLEVYDGKQRVGELDIQRTNGEIVESKSSFGYDPDVVDREFENKLTTMREHGDVDLDGNTLEVRATHIGDQNIVESSIQKWESELVGSGEWNNADVTVKVVDESTDTVIEG</sequence>